<evidence type="ECO:0000313" key="1">
    <source>
        <dbReference type="EMBL" id="ODR89836.1"/>
    </source>
</evidence>
<name>A0A1E3VAH5_9HYPH</name>
<dbReference type="EMBL" id="LYBW01000060">
    <property type="protein sequence ID" value="ODR89836.1"/>
    <property type="molecule type" value="Genomic_DNA"/>
</dbReference>
<organism evidence="1 2">
    <name type="scientific">Sinorhizobium alkalisoli</name>
    <dbReference type="NCBI Taxonomy" id="1752398"/>
    <lineage>
        <taxon>Bacteria</taxon>
        <taxon>Pseudomonadati</taxon>
        <taxon>Pseudomonadota</taxon>
        <taxon>Alphaproteobacteria</taxon>
        <taxon>Hyphomicrobiales</taxon>
        <taxon>Rhizobiaceae</taxon>
        <taxon>Sinorhizobium/Ensifer group</taxon>
        <taxon>Sinorhizobium</taxon>
    </lineage>
</organism>
<dbReference type="AlphaFoldDB" id="A0A1E3VAH5"/>
<keyword evidence="2" id="KW-1185">Reference proteome</keyword>
<protein>
    <submittedName>
        <fullName evidence="1">Uncharacterized protein</fullName>
    </submittedName>
</protein>
<reference evidence="2" key="1">
    <citation type="submission" date="2016-05" db="EMBL/GenBank/DDBJ databases">
        <authorList>
            <person name="Li Y."/>
        </authorList>
    </citation>
    <scope>NUCLEOTIDE SEQUENCE [LARGE SCALE GENOMIC DNA]</scope>
    <source>
        <strain evidence="2">YIC4027</strain>
    </source>
</reference>
<accession>A0A1E3VAH5</accession>
<dbReference type="Proteomes" id="UP000094342">
    <property type="component" value="Unassembled WGS sequence"/>
</dbReference>
<comment type="caution">
    <text evidence="1">The sequence shown here is derived from an EMBL/GenBank/DDBJ whole genome shotgun (WGS) entry which is preliminary data.</text>
</comment>
<proteinExistence type="predicted"/>
<gene>
    <name evidence="1" type="ORF">A8M32_16760</name>
</gene>
<sequence>MLGRHEVSHAGQELVAGALLLIHQVEDPPGCPVGLRAIFPDIVQSAPDVERSAHDIHVIR</sequence>
<evidence type="ECO:0000313" key="2">
    <source>
        <dbReference type="Proteomes" id="UP000094342"/>
    </source>
</evidence>